<accession>A0A815VX76</accession>
<sequence length="558" mass="65470">MNMKFELLPNEIFIECFQYLNAPDIFYSFDRLNYHFYTLIRTIPIWLNFEKFKKSKFNQFCQIILSNPELKHKIISLKLSNEGTRGQIEEFLSLFPLNEFINLRSLSLIGLKEENVEQLKPMLALLSNLYYFSYTDLEYCTLEILSELLKSELRILSVQECEGSTSILKEMSITSLTLFDCTWNELLEVLQYALSLKYLKIDQLCRYTHVNNPLKFYTGKAVHLKQLIIDDTNADFEMIEQCLKRTPNLTIFTIKAGNCVSMINADRWQHLIESSLLHLRVFNFYFSHSYSTDSYNDILNKYQQFQSNFWSKQHQWHTNYEIHNGLASIYTIPYVWNQYTLVTSNSNSGNLNGFDNVTELTLSQMAIKDNSSYYFNNVKSLKLINEYQSGKNPDEHKLQKEQIKFLNKIVNLSTIKHLKIPASDDVLSSSSSLLLEILKQLPYVSSLQIDKRDLILYVKDHELCKYLNTKITTLYLYNYKYYGEYIKSDEVDLLLESFSNLEQLRCNIGSSVSLSLIVNKFSKLSIINSTYITKEVHSWIQENASKLNVYIDFYSIDD</sequence>
<dbReference type="Proteomes" id="UP000663832">
    <property type="component" value="Unassembled WGS sequence"/>
</dbReference>
<feature type="domain" description="F-box" evidence="1">
    <location>
        <begin position="2"/>
        <end position="49"/>
    </location>
</feature>
<dbReference type="OrthoDB" id="10062305at2759"/>
<dbReference type="EMBL" id="CAJNOM010000671">
    <property type="protein sequence ID" value="CAF1537722.1"/>
    <property type="molecule type" value="Genomic_DNA"/>
</dbReference>
<dbReference type="EMBL" id="CAJNOI010000807">
    <property type="protein sequence ID" value="CAF1348309.1"/>
    <property type="molecule type" value="Genomic_DNA"/>
</dbReference>
<keyword evidence="4" id="KW-1185">Reference proteome</keyword>
<dbReference type="Proteomes" id="UP000663877">
    <property type="component" value="Unassembled WGS sequence"/>
</dbReference>
<organism evidence="3 4">
    <name type="scientific">Adineta steineri</name>
    <dbReference type="NCBI Taxonomy" id="433720"/>
    <lineage>
        <taxon>Eukaryota</taxon>
        <taxon>Metazoa</taxon>
        <taxon>Spiralia</taxon>
        <taxon>Gnathifera</taxon>
        <taxon>Rotifera</taxon>
        <taxon>Eurotatoria</taxon>
        <taxon>Bdelloidea</taxon>
        <taxon>Adinetida</taxon>
        <taxon>Adinetidae</taxon>
        <taxon>Adineta</taxon>
    </lineage>
</organism>
<gene>
    <name evidence="2" type="ORF">BJG266_LOCUS34810</name>
    <name evidence="3" type="ORF">QVE165_LOCUS46063</name>
</gene>
<dbReference type="InterPro" id="IPR001810">
    <property type="entry name" value="F-box_dom"/>
</dbReference>
<comment type="caution">
    <text evidence="3">The sequence shown here is derived from an EMBL/GenBank/DDBJ whole genome shotgun (WGS) entry which is preliminary data.</text>
</comment>
<reference evidence="3" key="1">
    <citation type="submission" date="2021-02" db="EMBL/GenBank/DDBJ databases">
        <authorList>
            <person name="Nowell W R."/>
        </authorList>
    </citation>
    <scope>NUCLEOTIDE SEQUENCE</scope>
</reference>
<protein>
    <recommendedName>
        <fullName evidence="1">F-box domain-containing protein</fullName>
    </recommendedName>
</protein>
<evidence type="ECO:0000259" key="1">
    <source>
        <dbReference type="PROSITE" id="PS50181"/>
    </source>
</evidence>
<evidence type="ECO:0000313" key="3">
    <source>
        <dbReference type="EMBL" id="CAF1537722.1"/>
    </source>
</evidence>
<evidence type="ECO:0000313" key="2">
    <source>
        <dbReference type="EMBL" id="CAF1348309.1"/>
    </source>
</evidence>
<dbReference type="PROSITE" id="PS50181">
    <property type="entry name" value="FBOX"/>
    <property type="match status" value="1"/>
</dbReference>
<dbReference type="AlphaFoldDB" id="A0A815VX76"/>
<evidence type="ECO:0000313" key="4">
    <source>
        <dbReference type="Proteomes" id="UP000663832"/>
    </source>
</evidence>
<name>A0A815VX76_9BILA</name>
<proteinExistence type="predicted"/>